<dbReference type="GO" id="GO:0005886">
    <property type="term" value="C:plasma membrane"/>
    <property type="evidence" value="ECO:0007669"/>
    <property type="project" value="TreeGrafter"/>
</dbReference>
<feature type="domain" description="CSC1/OSCA1-like 7TM region" evidence="9">
    <location>
        <begin position="521"/>
        <end position="796"/>
    </location>
</feature>
<dbReference type="InterPro" id="IPR032880">
    <property type="entry name" value="CSC1/OSCA1-like_N"/>
</dbReference>
<evidence type="ECO:0000256" key="1">
    <source>
        <dbReference type="ARBA" id="ARBA00004141"/>
    </source>
</evidence>
<dbReference type="PANTHER" id="PTHR13018">
    <property type="entry name" value="PROBABLE MEMBRANE PROTEIN DUF221-RELATED"/>
    <property type="match status" value="1"/>
</dbReference>
<dbReference type="InterPro" id="IPR003864">
    <property type="entry name" value="CSC1/OSCA1-like_7TM"/>
</dbReference>
<evidence type="ECO:0000256" key="5">
    <source>
        <dbReference type="ARBA" id="ARBA00022989"/>
    </source>
</evidence>
<reference evidence="11 12" key="1">
    <citation type="submission" date="2017-03" db="EMBL/GenBank/DDBJ databases">
        <title>Widespread Adenine N6-methylation of Active Genes in Fungi.</title>
        <authorList>
            <consortium name="DOE Joint Genome Institute"/>
            <person name="Mondo S.J."/>
            <person name="Dannebaum R.O."/>
            <person name="Kuo R.C."/>
            <person name="Louie K.B."/>
            <person name="Bewick A.J."/>
            <person name="Labutti K."/>
            <person name="Haridas S."/>
            <person name="Kuo A."/>
            <person name="Salamov A."/>
            <person name="Ahrendt S.R."/>
            <person name="Lau R."/>
            <person name="Bowen B.P."/>
            <person name="Lipzen A."/>
            <person name="Sullivan W."/>
            <person name="Andreopoulos W.B."/>
            <person name="Clum A."/>
            <person name="Lindquist E."/>
            <person name="Daum C."/>
            <person name="Northen T.R."/>
            <person name="Ramamoorthy G."/>
            <person name="Schmitz R.J."/>
            <person name="Gryganskyi A."/>
            <person name="Culley D."/>
            <person name="Magnuson J."/>
            <person name="James T.Y."/>
            <person name="O'Malley M.A."/>
            <person name="Stajich J.E."/>
            <person name="Spatafora J.W."/>
            <person name="Visel A."/>
            <person name="Grigoriev I.V."/>
        </authorList>
    </citation>
    <scope>NUCLEOTIDE SEQUENCE [LARGE SCALE GENOMIC DNA]</scope>
    <source>
        <strain evidence="11 12">NRRL Y-17943</strain>
    </source>
</reference>
<organism evidence="11 12">
    <name type="scientific">Kockovaella imperatae</name>
    <dbReference type="NCBI Taxonomy" id="4999"/>
    <lineage>
        <taxon>Eukaryota</taxon>
        <taxon>Fungi</taxon>
        <taxon>Dikarya</taxon>
        <taxon>Basidiomycota</taxon>
        <taxon>Agaricomycotina</taxon>
        <taxon>Tremellomycetes</taxon>
        <taxon>Tremellales</taxon>
        <taxon>Cuniculitremaceae</taxon>
        <taxon>Kockovaella</taxon>
    </lineage>
</organism>
<feature type="region of interest" description="Disordered" evidence="7">
    <location>
        <begin position="896"/>
        <end position="932"/>
    </location>
</feature>
<dbReference type="InParanoid" id="A0A1Y1UPT5"/>
<keyword evidence="6 8" id="KW-0472">Membrane</keyword>
<dbReference type="InterPro" id="IPR045122">
    <property type="entry name" value="Csc1-like"/>
</dbReference>
<comment type="similarity">
    <text evidence="2">Belongs to the CSC1 (TC 1.A.17) family.</text>
</comment>
<feature type="compositionally biased region" description="Basic residues" evidence="7">
    <location>
        <begin position="923"/>
        <end position="932"/>
    </location>
</feature>
<feature type="domain" description="CSC1/OSCA1-like N-terminal transmembrane" evidence="10">
    <location>
        <begin position="162"/>
        <end position="276"/>
    </location>
</feature>
<dbReference type="GeneID" id="33559682"/>
<evidence type="ECO:0000313" key="12">
    <source>
        <dbReference type="Proteomes" id="UP000193218"/>
    </source>
</evidence>
<dbReference type="AlphaFoldDB" id="A0A1Y1UPT5"/>
<sequence>MLMIQHLETDPRPSNGAGGDGVVDSTALIEEAEDHFNVSGTSVLAAWGLTLMAGIMIITLYSLGRRKSMSTKGKAWAIIWLPRIKHIENKLIAFRERHKNAKEDPVKSEKAGDEPEEKYRGLLPPRVPKIDKEEGLFSWFNCLLPIFWKEFWQPFRGKPLERHDHEMLKLVGMDAVTYLQYLRMLRWLFLSLSIFVAVPLALANYYLSTGGDLNNVTAGQVASSTASQVTSGGAQNATDVLDNLQKFTAAGIQGNTLSVHIVFEWVTSSLVLAFVIGHSWYHGQLLHFWVDKNQSHIAFRTILLTDFRIDPQKRDGKKTKSDVTIIQAKDRICRMLGIPERERENGTGLTNKDGTKKCTVVLNHKILEDLSRMIAEVKKTHYPRIERSLFTLVNLAKDPTRHLYANCLHRFIGKTKSTHEIENELEKKADDLHVKEAQITVKQRDANTLIESSDDTPIETVITSAFVTFVSSKRAFEVLADDEVRRRAAEFGFRVDRAPRPDNIVWNNLSYDKQARRSHTISGYIALSIIFAIYTVPLMFITVLANVDTVADNVDWLGDLRDTNTFTKVIFTALAGVLPPAVAAAFAYVLPYAIRWLDKWSGALSRGELDKHVIKSLFAFQLFSSFVVFSLFGVIWETYLTIRDQIGVKTWSEIVAGLGDVPTQITKVYISESSYWLSWYPVRCAVVILQLIQLPRLLLKAWQLINADQRRPTQLKEIAQPRNFELFAMGVALIYTPLAPLVVIAATLVFWVYSIVHQNIILYVEEFKETDGKVWQVVKIRLLAATVLMQLLMTLTIALKTESPFMTVAAFLPCSFFLGFYHIDQRTNYFSRRVDPRQLVDSGYGLGKPIPYFKHELLDDSWKPDLHWVPTDKDIISEITEKHWWAKRIFRRKDNTNRDLETGSERKGSRSRSGSGSGSGSRSRSRPKGFKR</sequence>
<keyword evidence="5 8" id="KW-1133">Transmembrane helix</keyword>
<feature type="transmembrane region" description="Helical" evidence="8">
    <location>
        <begin position="187"/>
        <end position="207"/>
    </location>
</feature>
<dbReference type="OrthoDB" id="2150324at2759"/>
<protein>
    <recommendedName>
        <fullName evidence="13">DUF221-domain-containing protein</fullName>
    </recommendedName>
</protein>
<gene>
    <name evidence="11" type="ORF">BD324DRAFT_648679</name>
</gene>
<feature type="transmembrane region" description="Helical" evidence="8">
    <location>
        <begin position="613"/>
        <end position="636"/>
    </location>
</feature>
<name>A0A1Y1UPT5_9TREE</name>
<dbReference type="Pfam" id="PF13967">
    <property type="entry name" value="RSN1_TM"/>
    <property type="match status" value="1"/>
</dbReference>
<feature type="transmembrane region" description="Helical" evidence="8">
    <location>
        <begin position="257"/>
        <end position="277"/>
    </location>
</feature>
<keyword evidence="3" id="KW-0813">Transport</keyword>
<proteinExistence type="inferred from homology"/>
<dbReference type="RefSeq" id="XP_021873853.1">
    <property type="nucleotide sequence ID" value="XM_022017873.1"/>
</dbReference>
<comment type="subcellular location">
    <subcellularLocation>
        <location evidence="1">Membrane</location>
        <topology evidence="1">Multi-pass membrane protein</topology>
    </subcellularLocation>
</comment>
<feature type="transmembrane region" description="Helical" evidence="8">
    <location>
        <begin position="805"/>
        <end position="823"/>
    </location>
</feature>
<feature type="transmembrane region" description="Helical" evidence="8">
    <location>
        <begin position="777"/>
        <end position="799"/>
    </location>
</feature>
<evidence type="ECO:0000256" key="4">
    <source>
        <dbReference type="ARBA" id="ARBA00022692"/>
    </source>
</evidence>
<dbReference type="Pfam" id="PF02714">
    <property type="entry name" value="RSN1_7TM"/>
    <property type="match status" value="1"/>
</dbReference>
<evidence type="ECO:0000256" key="6">
    <source>
        <dbReference type="ARBA" id="ARBA00023136"/>
    </source>
</evidence>
<keyword evidence="4 8" id="KW-0812">Transmembrane</keyword>
<evidence type="ECO:0008006" key="13">
    <source>
        <dbReference type="Google" id="ProtNLM"/>
    </source>
</evidence>
<evidence type="ECO:0000256" key="7">
    <source>
        <dbReference type="SAM" id="MobiDB-lite"/>
    </source>
</evidence>
<feature type="transmembrane region" description="Helical" evidence="8">
    <location>
        <begin position="44"/>
        <end position="64"/>
    </location>
</feature>
<comment type="caution">
    <text evidence="11">The sequence shown here is derived from an EMBL/GenBank/DDBJ whole genome shotgun (WGS) entry which is preliminary data.</text>
</comment>
<keyword evidence="12" id="KW-1185">Reference proteome</keyword>
<feature type="transmembrane region" description="Helical" evidence="8">
    <location>
        <begin position="523"/>
        <end position="545"/>
    </location>
</feature>
<dbReference type="EMBL" id="NBSH01000002">
    <property type="protein sequence ID" value="ORX40068.1"/>
    <property type="molecule type" value="Genomic_DNA"/>
</dbReference>
<evidence type="ECO:0000313" key="11">
    <source>
        <dbReference type="EMBL" id="ORX40068.1"/>
    </source>
</evidence>
<feature type="compositionally biased region" description="Basic and acidic residues" evidence="7">
    <location>
        <begin position="896"/>
        <end position="908"/>
    </location>
</feature>
<feature type="transmembrane region" description="Helical" evidence="8">
    <location>
        <begin position="565"/>
        <end position="592"/>
    </location>
</feature>
<evidence type="ECO:0000259" key="10">
    <source>
        <dbReference type="Pfam" id="PF13967"/>
    </source>
</evidence>
<evidence type="ECO:0000256" key="3">
    <source>
        <dbReference type="ARBA" id="ARBA00022448"/>
    </source>
</evidence>
<dbReference type="STRING" id="4999.A0A1Y1UPT5"/>
<evidence type="ECO:0000256" key="2">
    <source>
        <dbReference type="ARBA" id="ARBA00007779"/>
    </source>
</evidence>
<dbReference type="PANTHER" id="PTHR13018:SF144">
    <property type="entry name" value="CSC1_OSCA1-LIKE 7TM REGION DOMAIN-CONTAINING PROTEIN"/>
    <property type="match status" value="1"/>
</dbReference>
<dbReference type="GO" id="GO:0005227">
    <property type="term" value="F:calcium-activated cation channel activity"/>
    <property type="evidence" value="ECO:0007669"/>
    <property type="project" value="InterPro"/>
</dbReference>
<evidence type="ECO:0000259" key="9">
    <source>
        <dbReference type="Pfam" id="PF02714"/>
    </source>
</evidence>
<feature type="transmembrane region" description="Helical" evidence="8">
    <location>
        <begin position="732"/>
        <end position="756"/>
    </location>
</feature>
<evidence type="ECO:0000256" key="8">
    <source>
        <dbReference type="SAM" id="Phobius"/>
    </source>
</evidence>
<feature type="region of interest" description="Disordered" evidence="7">
    <location>
        <begin position="1"/>
        <end position="21"/>
    </location>
</feature>
<dbReference type="Proteomes" id="UP000193218">
    <property type="component" value="Unassembled WGS sequence"/>
</dbReference>
<accession>A0A1Y1UPT5</accession>